<dbReference type="Proteomes" id="UP000636479">
    <property type="component" value="Unassembled WGS sequence"/>
</dbReference>
<evidence type="ECO:0000256" key="1">
    <source>
        <dbReference type="SAM" id="MobiDB-lite"/>
    </source>
</evidence>
<feature type="compositionally biased region" description="Polar residues" evidence="1">
    <location>
        <begin position="82"/>
        <end position="92"/>
    </location>
</feature>
<accession>A0A8H6S1Y1</accession>
<evidence type="ECO:0000313" key="2">
    <source>
        <dbReference type="EMBL" id="KAF7291424.1"/>
    </source>
</evidence>
<dbReference type="AlphaFoldDB" id="A0A8H6S1Y1"/>
<organism evidence="2 3">
    <name type="scientific">Mycena indigotica</name>
    <dbReference type="NCBI Taxonomy" id="2126181"/>
    <lineage>
        <taxon>Eukaryota</taxon>
        <taxon>Fungi</taxon>
        <taxon>Dikarya</taxon>
        <taxon>Basidiomycota</taxon>
        <taxon>Agaricomycotina</taxon>
        <taxon>Agaricomycetes</taxon>
        <taxon>Agaricomycetidae</taxon>
        <taxon>Agaricales</taxon>
        <taxon>Marasmiineae</taxon>
        <taxon>Mycenaceae</taxon>
        <taxon>Mycena</taxon>
    </lineage>
</organism>
<feature type="compositionally biased region" description="Pro residues" evidence="1">
    <location>
        <begin position="96"/>
        <end position="106"/>
    </location>
</feature>
<dbReference type="GeneID" id="59351856"/>
<gene>
    <name evidence="2" type="ORF">MIND_01287100</name>
</gene>
<proteinExistence type="predicted"/>
<keyword evidence="3" id="KW-1185">Reference proteome</keyword>
<comment type="caution">
    <text evidence="2">The sequence shown here is derived from an EMBL/GenBank/DDBJ whole genome shotgun (WGS) entry which is preliminary data.</text>
</comment>
<dbReference type="EMBL" id="JACAZF010000013">
    <property type="protein sequence ID" value="KAF7291424.1"/>
    <property type="molecule type" value="Genomic_DNA"/>
</dbReference>
<reference evidence="2" key="1">
    <citation type="submission" date="2020-05" db="EMBL/GenBank/DDBJ databases">
        <title>Mycena genomes resolve the evolution of fungal bioluminescence.</title>
        <authorList>
            <person name="Tsai I.J."/>
        </authorList>
    </citation>
    <scope>NUCLEOTIDE SEQUENCE</scope>
    <source>
        <strain evidence="2">171206Taipei</strain>
    </source>
</reference>
<protein>
    <submittedName>
        <fullName evidence="2">Uncharacterized protein</fullName>
    </submittedName>
</protein>
<sequence length="106" mass="11902">MWKPSCWMHLRSGPFALVEEDLGFATCLIWNVLVFTLKLIGYTSSISSAPSSSVDFLRFPEKHHTRFLAFPSGLSGTCLQFPSKSRPSNTRHMPSISPPYSTPLRL</sequence>
<evidence type="ECO:0000313" key="3">
    <source>
        <dbReference type="Proteomes" id="UP000636479"/>
    </source>
</evidence>
<name>A0A8H6S1Y1_9AGAR</name>
<dbReference type="RefSeq" id="XP_037214546.1">
    <property type="nucleotide sequence ID" value="XM_037369340.1"/>
</dbReference>
<feature type="region of interest" description="Disordered" evidence="1">
    <location>
        <begin position="82"/>
        <end position="106"/>
    </location>
</feature>